<dbReference type="EMBL" id="QFYQ01000001">
    <property type="protein sequence ID" value="RAK55573.1"/>
    <property type="molecule type" value="Genomic_DNA"/>
</dbReference>
<accession>A0A328AKV8</accession>
<feature type="transmembrane region" description="Helical" evidence="1">
    <location>
        <begin position="7"/>
        <end position="25"/>
    </location>
</feature>
<dbReference type="Pfam" id="PF18153">
    <property type="entry name" value="Cap15_CD_rec"/>
    <property type="match status" value="1"/>
</dbReference>
<gene>
    <name evidence="3" type="ORF">DJ017_14175</name>
</gene>
<comment type="caution">
    <text evidence="3">The sequence shown here is derived from an EMBL/GenBank/DDBJ whole genome shotgun (WGS) entry which is preliminary data.</text>
</comment>
<keyword evidence="1" id="KW-0472">Membrane</keyword>
<evidence type="ECO:0000256" key="1">
    <source>
        <dbReference type="SAM" id="Phobius"/>
    </source>
</evidence>
<feature type="transmembrane region" description="Helical" evidence="1">
    <location>
        <begin position="45"/>
        <end position="65"/>
    </location>
</feature>
<organism evidence="3 4">
    <name type="scientific">Phenylobacterium soli</name>
    <dbReference type="NCBI Taxonomy" id="2170551"/>
    <lineage>
        <taxon>Bacteria</taxon>
        <taxon>Pseudomonadati</taxon>
        <taxon>Pseudomonadota</taxon>
        <taxon>Alphaproteobacteria</taxon>
        <taxon>Caulobacterales</taxon>
        <taxon>Caulobacteraceae</taxon>
        <taxon>Phenylobacterium</taxon>
    </lineage>
</organism>
<dbReference type="InterPro" id="IPR041208">
    <property type="entry name" value="Cap15"/>
</dbReference>
<reference evidence="4" key="1">
    <citation type="submission" date="2018-05" db="EMBL/GenBank/DDBJ databases">
        <authorList>
            <person name="Li X."/>
        </authorList>
    </citation>
    <scope>NUCLEOTIDE SEQUENCE [LARGE SCALE GENOMIC DNA]</scope>
    <source>
        <strain evidence="4">LX32</strain>
    </source>
</reference>
<evidence type="ECO:0000313" key="4">
    <source>
        <dbReference type="Proteomes" id="UP000249254"/>
    </source>
</evidence>
<protein>
    <recommendedName>
        <fullName evidence="2">CD-NTase-associated protein 15 domain-containing protein</fullName>
    </recommendedName>
</protein>
<dbReference type="OrthoDB" id="8453584at2"/>
<name>A0A328AKV8_9CAUL</name>
<feature type="domain" description="CD-NTase-associated protein 15" evidence="2">
    <location>
        <begin position="77"/>
        <end position="199"/>
    </location>
</feature>
<keyword evidence="1" id="KW-0812">Transmembrane</keyword>
<keyword evidence="1" id="KW-1133">Transmembrane helix</keyword>
<proteinExistence type="predicted"/>
<dbReference type="RefSeq" id="WP_111529321.1">
    <property type="nucleotide sequence ID" value="NZ_JBHRSG010000003.1"/>
</dbReference>
<evidence type="ECO:0000259" key="2">
    <source>
        <dbReference type="Pfam" id="PF18153"/>
    </source>
</evidence>
<keyword evidence="4" id="KW-1185">Reference proteome</keyword>
<dbReference type="AlphaFoldDB" id="A0A328AKV8"/>
<evidence type="ECO:0000313" key="3">
    <source>
        <dbReference type="EMBL" id="RAK55573.1"/>
    </source>
</evidence>
<sequence>MWSLLPANWRLTLIVATTLFAAWAWDGLHVAFTGQHASPLDLISPVVFGLGTVATLAFTATWRMLWNAVPALGRRVFPDLNGRWEGKLLSNWIDPQTGKDIAPIEATVWIRQGLFKTTVRLKTGESTSRSTRAILEPFRDIGCFKVWYTYNSDPDAQVRHRSSPHEGMASLEYDITAPGKAKIRYFTDRGTTGDIELTRTSRDPDA</sequence>
<dbReference type="Proteomes" id="UP000249254">
    <property type="component" value="Unassembled WGS sequence"/>
</dbReference>